<dbReference type="RefSeq" id="WP_130262877.1">
    <property type="nucleotide sequence ID" value="NZ_CP035952.1"/>
</dbReference>
<name>A0A411MDJ3_9PSED</name>
<feature type="coiled-coil region" evidence="1">
    <location>
        <begin position="1356"/>
        <end position="1383"/>
    </location>
</feature>
<dbReference type="Proteomes" id="UP000291130">
    <property type="component" value="Chromosome"/>
</dbReference>
<dbReference type="EMBL" id="CP035952">
    <property type="protein sequence ID" value="QBF24922.1"/>
    <property type="molecule type" value="Genomic_DNA"/>
</dbReference>
<dbReference type="OrthoDB" id="7027699at2"/>
<dbReference type="KEGG" id="ptk:EXN22_04140"/>
<accession>A0A411MDJ3</accession>
<proteinExistence type="predicted"/>
<reference evidence="2 3" key="1">
    <citation type="submission" date="2019-02" db="EMBL/GenBank/DDBJ databases">
        <title>Complete genome sequence of Pseudomonas sp. SNU WT1 isolated from rainbow trout.</title>
        <authorList>
            <person name="Oh W.T."/>
            <person name="Park S.C."/>
        </authorList>
    </citation>
    <scope>NUCLEOTIDE SEQUENCE [LARGE SCALE GENOMIC DNA]</scope>
    <source>
        <strain evidence="2 3">SNU WT1</strain>
    </source>
</reference>
<gene>
    <name evidence="2" type="ORF">EXN22_04140</name>
</gene>
<keyword evidence="1" id="KW-0175">Coiled coil</keyword>
<organism evidence="2 3">
    <name type="scientific">Pseudomonas tructae</name>
    <dbReference type="NCBI Taxonomy" id="2518644"/>
    <lineage>
        <taxon>Bacteria</taxon>
        <taxon>Pseudomonadati</taxon>
        <taxon>Pseudomonadota</taxon>
        <taxon>Gammaproteobacteria</taxon>
        <taxon>Pseudomonadales</taxon>
        <taxon>Pseudomonadaceae</taxon>
        <taxon>Pseudomonas</taxon>
    </lineage>
</organism>
<protein>
    <submittedName>
        <fullName evidence="2">Uncharacterized protein</fullName>
    </submittedName>
</protein>
<sequence>MTNSTADQDPLVPNDHQRWSDRLTLDLIEEHLLQGLQSLDEQEQHQYLQLARLGPQCRLRLSDALRQFRSAFETQALDDLRQQLAQASGLALDPLTTYLHTYSLQIEREFPHKETEHLQTRSLWQAAQGNFGFNIALQSGSGLDFLKASSINTRTSGGRDTLVPVSTFVEVVRSLDLGKRLQDWLQQKLPDVIGQAVTDYHAALLRFALLEAYRSTEDHDFNREQLAKLQTACERPGALQWNYFSLKLPDDVFEHLLRLARAALPLQSLKQALDPLSSQRMAQTLAGNLIPLPFFVVKLDNGVFSYFPERPGGAWRPHASTHEAIDSLRGQIHQANSSSELHWLYQWMPLALQQKLSTLLKPDNVDRNDLTTLAKWLYDTFATQPSTALLDIVENSHSPWGQQSLLQVIAQEQRHGIAVDLSLMAISNNSVDFDTFRKGVLFVVSEVLELLTLSVPGGATGLNRAMLTATFASLGFQSISAANALLSGRSSEAVQAAADIVDLMISARLQGLGAQLSARRSRQLVAALGPSPAIKAQVARRLDPRDWSDARLLEHLLPQLPPQEIASALRLSGVPREQLDAAWSTGAELPWQLRCVMQWQQPTTGESNTATAALAIRFPGLSPAGAHEALRRHPELKQAAADSLIDPGPIATLLEFEEESRSLLALCKLDDDKAAPDRDTEALCCQLLATHPDWPGTLGIRIEENLQSPPGAGFTPASPVQYFGALGATDYLRLTRTGSLYHHQDMPAVPLLQALREHPHSPLAQGDSVAALREHLLDIALRNRELLPQLLAEPALQALSPQRLRVGPRPLPSDTTAPDTGIHIHEGTTYAMIEGAAYPIVPDAQASTPEWPVWRLADSPRSDSPAIDLYRQHWYYARLPGAAGMPRRGSRLAQLQEQNRAAATAQHAAQLQQRQNTRQQLSELNQALLATAAQMTQVTAQVNDAIEGSDAQQQAVVTLVVTYWKAIKHISAKIQLLEAFDDSQTLPQQRDMHEYRLHCLQKIMLSQDLAFTSETGEFLTNPHQGEHYRYRQQRRRILQHLEEKRPFLDRHADYLQTLAHRFPDDRTETFIAQAKEDFPATPLMREAAMILFKMDLLVIGDPLDTQAPVLFNAQAAEHLVQLHDILTTYTELDSLPDNYHLSLLDDLQRQLESQQGALKSMQDTAATLDKTHLRDIDQALGKLIQQIQQRLESMYRDLKSNALLTLDPQALDTDFLPAQSSRQPVARPRKRVIKVRQQGTTVLKVGETHTSDQGLAVVEIISPGIVSGPRVQRYANPVDGYWQLLPTDRQPARPPASLAPQVAEANRLVDQVEQQLGAARQDAQKKQNPTNIVESLERHAGALDVLAHGINSSSPNAEQRTLLERLRAAAQRLRRHGEELRIMLYKSPETLDISRLLYLMEHQQVSVHKTLARAPRGKGRNKHFLDVYEIRDAQGHRPVLWEAHFHYSTSTTAMDQFQLKGAHLKTLAQARLGSASQAQAEREGQAHVPIWRAAFSPQAARLLFSAATVG</sequence>
<evidence type="ECO:0000313" key="3">
    <source>
        <dbReference type="Proteomes" id="UP000291130"/>
    </source>
</evidence>
<keyword evidence="3" id="KW-1185">Reference proteome</keyword>
<evidence type="ECO:0000256" key="1">
    <source>
        <dbReference type="SAM" id="Coils"/>
    </source>
</evidence>
<evidence type="ECO:0000313" key="2">
    <source>
        <dbReference type="EMBL" id="QBF24922.1"/>
    </source>
</evidence>